<reference evidence="3" key="1">
    <citation type="submission" date="2017-06" db="EMBL/GenBank/DDBJ databases">
        <authorList>
            <person name="Varghese N."/>
            <person name="Submissions S."/>
        </authorList>
    </citation>
    <scope>NUCLEOTIDE SEQUENCE [LARGE SCALE GENOMIC DNA]</scope>
    <source>
        <strain evidence="3">NKM1</strain>
    </source>
</reference>
<name>A0A239BP71_9BACT</name>
<evidence type="ECO:0000313" key="3">
    <source>
        <dbReference type="Proteomes" id="UP000198432"/>
    </source>
</evidence>
<dbReference type="InterPro" id="IPR025948">
    <property type="entry name" value="HTH-like_dom"/>
</dbReference>
<sequence>MLDRISWLLLQEFDDYGYEKVRGWLNNSEGLIINGKKVYRLMQETRLLNSRIRRERRAKRIAKYLLQNPSQPCECMQTVTKYIYVHGEHRNALLITVLDMFSRGILGYRWEWSINKYQVIDLMRDFCTITACHRR</sequence>
<proteinExistence type="predicted"/>
<gene>
    <name evidence="2" type="ORF">SAMN06296052_10247</name>
</gene>
<dbReference type="Proteomes" id="UP000198432">
    <property type="component" value="Unassembled WGS sequence"/>
</dbReference>
<dbReference type="AlphaFoldDB" id="A0A239BP71"/>
<accession>A0A239BP71</accession>
<protein>
    <submittedName>
        <fullName evidence="2">HTH-like domain-containing protein</fullName>
    </submittedName>
</protein>
<evidence type="ECO:0000259" key="1">
    <source>
        <dbReference type="Pfam" id="PF13276"/>
    </source>
</evidence>
<dbReference type="Pfam" id="PF13276">
    <property type="entry name" value="HTH_21"/>
    <property type="match status" value="1"/>
</dbReference>
<organism evidence="2 3">
    <name type="scientific">Pontibacter ummariensis</name>
    <dbReference type="NCBI Taxonomy" id="1610492"/>
    <lineage>
        <taxon>Bacteria</taxon>
        <taxon>Pseudomonadati</taxon>
        <taxon>Bacteroidota</taxon>
        <taxon>Cytophagia</taxon>
        <taxon>Cytophagales</taxon>
        <taxon>Hymenobacteraceae</taxon>
        <taxon>Pontibacter</taxon>
    </lineage>
</organism>
<evidence type="ECO:0000313" key="2">
    <source>
        <dbReference type="EMBL" id="SNS09158.1"/>
    </source>
</evidence>
<keyword evidence="3" id="KW-1185">Reference proteome</keyword>
<feature type="domain" description="HTH-like" evidence="1">
    <location>
        <begin position="12"/>
        <end position="55"/>
    </location>
</feature>
<dbReference type="EMBL" id="FZOQ01000002">
    <property type="protein sequence ID" value="SNS09158.1"/>
    <property type="molecule type" value="Genomic_DNA"/>
</dbReference>